<keyword evidence="3 5" id="KW-1133">Transmembrane helix</keyword>
<sequence>MGLAGERSRILPQPEMADGSFESKRYRLYSARWLVLAVCCLLSLSNSMLWLSFITLSEQTAEFYCKDSECSAAFLTNQIFQLVAVVTGIGGMYITDNCGIRLSVSFLMYPSSLDIPPELCQWFTEGPNYQNVEAEKN</sequence>
<dbReference type="STRING" id="27835.A0A0N4Y309"/>
<comment type="subcellular location">
    <subcellularLocation>
        <location evidence="1">Membrane</location>
        <topology evidence="1">Multi-pass membrane protein</topology>
    </subcellularLocation>
</comment>
<reference evidence="6 7" key="2">
    <citation type="submission" date="2018-11" db="EMBL/GenBank/DDBJ databases">
        <authorList>
            <consortium name="Pathogen Informatics"/>
        </authorList>
    </citation>
    <scope>NUCLEOTIDE SEQUENCE [LARGE SCALE GENOMIC DNA]</scope>
</reference>
<feature type="transmembrane region" description="Helical" evidence="5">
    <location>
        <begin position="74"/>
        <end position="94"/>
    </location>
</feature>
<evidence type="ECO:0000313" key="7">
    <source>
        <dbReference type="Proteomes" id="UP000271162"/>
    </source>
</evidence>
<evidence type="ECO:0000256" key="5">
    <source>
        <dbReference type="SAM" id="Phobius"/>
    </source>
</evidence>
<dbReference type="EMBL" id="UYSL01020262">
    <property type="protein sequence ID" value="VDL73739.1"/>
    <property type="molecule type" value="Genomic_DNA"/>
</dbReference>
<keyword evidence="7" id="KW-1185">Reference proteome</keyword>
<dbReference type="InterPro" id="IPR049680">
    <property type="entry name" value="FLVCR1-2_SLC49-like"/>
</dbReference>
<reference evidence="8" key="1">
    <citation type="submission" date="2017-02" db="UniProtKB">
        <authorList>
            <consortium name="WormBaseParasite"/>
        </authorList>
    </citation>
    <scope>IDENTIFICATION</scope>
</reference>
<dbReference type="PANTHER" id="PTHR10924">
    <property type="entry name" value="MAJOR FACILITATOR SUPERFAMILY PROTEIN-RELATED"/>
    <property type="match status" value="1"/>
</dbReference>
<keyword evidence="4 5" id="KW-0472">Membrane</keyword>
<feature type="transmembrane region" description="Helical" evidence="5">
    <location>
        <begin position="33"/>
        <end position="54"/>
    </location>
</feature>
<proteinExistence type="predicted"/>
<keyword evidence="2 5" id="KW-0812">Transmembrane</keyword>
<dbReference type="PANTHER" id="PTHR10924:SF8">
    <property type="entry name" value="MFS DOMAIN-CONTAINING PROTEIN-RELATED"/>
    <property type="match status" value="1"/>
</dbReference>
<evidence type="ECO:0000256" key="2">
    <source>
        <dbReference type="ARBA" id="ARBA00022692"/>
    </source>
</evidence>
<evidence type="ECO:0000313" key="8">
    <source>
        <dbReference type="WBParaSite" id="NBR_0001014901-mRNA-1"/>
    </source>
</evidence>
<gene>
    <name evidence="6" type="ORF">NBR_LOCUS10150</name>
</gene>
<dbReference type="Proteomes" id="UP000271162">
    <property type="component" value="Unassembled WGS sequence"/>
</dbReference>
<evidence type="ECO:0000256" key="1">
    <source>
        <dbReference type="ARBA" id="ARBA00004141"/>
    </source>
</evidence>
<protein>
    <submittedName>
        <fullName evidence="8">CASP-like protein</fullName>
    </submittedName>
</protein>
<name>A0A0N4Y309_NIPBR</name>
<evidence type="ECO:0000256" key="4">
    <source>
        <dbReference type="ARBA" id="ARBA00023136"/>
    </source>
</evidence>
<accession>A0A0N4Y309</accession>
<evidence type="ECO:0000256" key="3">
    <source>
        <dbReference type="ARBA" id="ARBA00022989"/>
    </source>
</evidence>
<dbReference type="WBParaSite" id="NBR_0001014901-mRNA-1">
    <property type="protein sequence ID" value="NBR_0001014901-mRNA-1"/>
    <property type="gene ID" value="NBR_0001014901"/>
</dbReference>
<organism evidence="8">
    <name type="scientific">Nippostrongylus brasiliensis</name>
    <name type="common">Rat hookworm</name>
    <dbReference type="NCBI Taxonomy" id="27835"/>
    <lineage>
        <taxon>Eukaryota</taxon>
        <taxon>Metazoa</taxon>
        <taxon>Ecdysozoa</taxon>
        <taxon>Nematoda</taxon>
        <taxon>Chromadorea</taxon>
        <taxon>Rhabditida</taxon>
        <taxon>Rhabditina</taxon>
        <taxon>Rhabditomorpha</taxon>
        <taxon>Strongyloidea</taxon>
        <taxon>Heligmosomidae</taxon>
        <taxon>Nippostrongylus</taxon>
    </lineage>
</organism>
<dbReference type="GO" id="GO:0016020">
    <property type="term" value="C:membrane"/>
    <property type="evidence" value="ECO:0007669"/>
    <property type="project" value="UniProtKB-SubCell"/>
</dbReference>
<evidence type="ECO:0000313" key="6">
    <source>
        <dbReference type="EMBL" id="VDL73739.1"/>
    </source>
</evidence>
<dbReference type="AlphaFoldDB" id="A0A0N4Y309"/>